<gene>
    <name evidence="1" type="ORF">CNF02_01170</name>
</gene>
<comment type="caution">
    <text evidence="1">The sequence shown here is derived from an EMBL/GenBank/DDBJ whole genome shotgun (WGS) entry which is preliminary data.</text>
</comment>
<reference evidence="1 2" key="1">
    <citation type="submission" date="2017-08" db="EMBL/GenBank/DDBJ databases">
        <title>Fine stratification of microbial communities through a metagenomic profile of the photic zone.</title>
        <authorList>
            <person name="Haro-Moreno J.M."/>
            <person name="Lopez-Perez M."/>
            <person name="De La Torre J."/>
            <person name="Picazo A."/>
            <person name="Camacho A."/>
            <person name="Rodriguez-Valera F."/>
        </authorList>
    </citation>
    <scope>NUCLEOTIDE SEQUENCE [LARGE SCALE GENOMIC DNA]</scope>
    <source>
        <strain evidence="1">MED-G28</strain>
    </source>
</reference>
<dbReference type="EMBL" id="NTJZ01000001">
    <property type="protein sequence ID" value="PDH35352.1"/>
    <property type="molecule type" value="Genomic_DNA"/>
</dbReference>
<proteinExistence type="predicted"/>
<sequence length="130" mass="14171">MAEEVGKFSLEHVSNVYTQDASGQISNHTNWKGTSDVAGTVYGTLIFGPNPLMEMNDSLESGPVKWIVQAFLDSGSTLAGVGVGKWRKKSEEHIWEVDYVIDISDGTKIRSVGELHLDSLTFSGTDYSVT</sequence>
<accession>A0A2A5WG07</accession>
<dbReference type="Proteomes" id="UP000219329">
    <property type="component" value="Unassembled WGS sequence"/>
</dbReference>
<organism evidence="1 2">
    <name type="scientific">OM182 bacterium MED-G28</name>
    <dbReference type="NCBI Taxonomy" id="1986256"/>
    <lineage>
        <taxon>Bacteria</taxon>
        <taxon>Pseudomonadati</taxon>
        <taxon>Pseudomonadota</taxon>
        <taxon>Gammaproteobacteria</taxon>
        <taxon>OMG group</taxon>
        <taxon>OM182 clade</taxon>
    </lineage>
</organism>
<dbReference type="AlphaFoldDB" id="A0A2A5WG07"/>
<evidence type="ECO:0000313" key="1">
    <source>
        <dbReference type="EMBL" id="PDH35352.1"/>
    </source>
</evidence>
<evidence type="ECO:0000313" key="2">
    <source>
        <dbReference type="Proteomes" id="UP000219329"/>
    </source>
</evidence>
<name>A0A2A5WG07_9GAMM</name>
<protein>
    <submittedName>
        <fullName evidence="1">Uncharacterized protein</fullName>
    </submittedName>
</protein>